<dbReference type="GO" id="GO:0047372">
    <property type="term" value="F:monoacylglycerol lipase activity"/>
    <property type="evidence" value="ECO:0007669"/>
    <property type="project" value="TreeGrafter"/>
</dbReference>
<proteinExistence type="predicted"/>
<evidence type="ECO:0000313" key="2">
    <source>
        <dbReference type="EMBL" id="KEY66474.1"/>
    </source>
</evidence>
<feature type="domain" description="AB hydrolase-1" evidence="1">
    <location>
        <begin position="39"/>
        <end position="144"/>
    </location>
</feature>
<dbReference type="Pfam" id="PF00561">
    <property type="entry name" value="Abhydrolase_1"/>
    <property type="match status" value="1"/>
</dbReference>
<protein>
    <recommendedName>
        <fullName evidence="1">AB hydrolase-1 domain-containing protein</fullName>
    </recommendedName>
</protein>
<evidence type="ECO:0000259" key="1">
    <source>
        <dbReference type="Pfam" id="PF00561"/>
    </source>
</evidence>
<keyword evidence="3" id="KW-1185">Reference proteome</keyword>
<dbReference type="PANTHER" id="PTHR43798">
    <property type="entry name" value="MONOACYLGLYCEROL LIPASE"/>
    <property type="match status" value="1"/>
</dbReference>
<dbReference type="PRINTS" id="PR00111">
    <property type="entry name" value="ABHYDROLASE"/>
</dbReference>
<reference evidence="2 3" key="1">
    <citation type="journal article" date="2014" name="BMC Genomics">
        <title>Comparative genome sequencing reveals chemotype-specific gene clusters in the toxigenic black mold Stachybotrys.</title>
        <authorList>
            <person name="Semeiks J."/>
            <person name="Borek D."/>
            <person name="Otwinowski Z."/>
            <person name="Grishin N.V."/>
        </authorList>
    </citation>
    <scope>NUCLEOTIDE SEQUENCE [LARGE SCALE GENOMIC DNA]</scope>
    <source>
        <strain evidence="3">CBS 109288 / IBT 7711</strain>
    </source>
</reference>
<dbReference type="Proteomes" id="UP000028045">
    <property type="component" value="Unassembled WGS sequence"/>
</dbReference>
<dbReference type="GO" id="GO:0046464">
    <property type="term" value="P:acylglycerol catabolic process"/>
    <property type="evidence" value="ECO:0007669"/>
    <property type="project" value="TreeGrafter"/>
</dbReference>
<gene>
    <name evidence="2" type="ORF">S7711_10900</name>
</gene>
<dbReference type="PANTHER" id="PTHR43798:SF33">
    <property type="entry name" value="HYDROLASE, PUTATIVE (AFU_ORTHOLOGUE AFUA_2G14860)-RELATED"/>
    <property type="match status" value="1"/>
</dbReference>
<dbReference type="AlphaFoldDB" id="A0A084AME5"/>
<dbReference type="OrthoDB" id="408373at2759"/>
<organism evidence="2 3">
    <name type="scientific">Stachybotrys chartarum (strain CBS 109288 / IBT 7711)</name>
    <name type="common">Toxic black mold</name>
    <name type="synonym">Stilbospora chartarum</name>
    <dbReference type="NCBI Taxonomy" id="1280523"/>
    <lineage>
        <taxon>Eukaryota</taxon>
        <taxon>Fungi</taxon>
        <taxon>Dikarya</taxon>
        <taxon>Ascomycota</taxon>
        <taxon>Pezizomycotina</taxon>
        <taxon>Sordariomycetes</taxon>
        <taxon>Hypocreomycetidae</taxon>
        <taxon>Hypocreales</taxon>
        <taxon>Stachybotryaceae</taxon>
        <taxon>Stachybotrys</taxon>
    </lineage>
</organism>
<dbReference type="HOGENOM" id="CLU_084292_0_0_1"/>
<name>A0A084AME5_STACB</name>
<dbReference type="SUPFAM" id="SSF53474">
    <property type="entry name" value="alpha/beta-Hydrolases"/>
    <property type="match status" value="1"/>
</dbReference>
<accession>A0A084AME5</accession>
<dbReference type="InterPro" id="IPR050266">
    <property type="entry name" value="AB_hydrolase_sf"/>
</dbReference>
<dbReference type="GO" id="GO:0016020">
    <property type="term" value="C:membrane"/>
    <property type="evidence" value="ECO:0007669"/>
    <property type="project" value="TreeGrafter"/>
</dbReference>
<evidence type="ECO:0000313" key="3">
    <source>
        <dbReference type="Proteomes" id="UP000028045"/>
    </source>
</evidence>
<dbReference type="Gene3D" id="3.40.50.1820">
    <property type="entry name" value="alpha/beta hydrolase"/>
    <property type="match status" value="1"/>
</dbReference>
<dbReference type="InterPro" id="IPR029058">
    <property type="entry name" value="AB_hydrolase_fold"/>
</dbReference>
<dbReference type="EMBL" id="KL648657">
    <property type="protein sequence ID" value="KEY66474.1"/>
    <property type="molecule type" value="Genomic_DNA"/>
</dbReference>
<dbReference type="InterPro" id="IPR000073">
    <property type="entry name" value="AB_hydrolase_1"/>
</dbReference>
<sequence length="282" mass="31672">MSSNGVLDRPNAVIKAYADTPLGQLHYCHSHPRNPNGLPILLLHMSASSSKCFHSMMPALSALGYSCFAPDMPGFGSSFDPDMEPGGIAWYTDLYHSTFSKFPAFKHGCHVLGHHSGGVIGTELAARYPDFCKSLTFVGPTVMSAEDRLELSKTFLEPFNKPVPSGSHLLKTWEYLVWEGIAKENLELLQREVLDHVRAWRGRSQIYKCVWAYDCAEAMKNIPDECRVLGLCARDDVLWPYFDNFKRVGREVVWKEIRGGNFGPDEDCSNIVRILHDSISMQ</sequence>